<dbReference type="AlphaFoldDB" id="A0A6J4NHE2"/>
<sequence length="44" mass="4810">MPWAASARSVRRVRPSIMPGAAMTRSVLEIWTWSSMAVLGDYGG</sequence>
<organism evidence="1">
    <name type="scientific">uncultured Rubellimicrobium sp</name>
    <dbReference type="NCBI Taxonomy" id="543078"/>
    <lineage>
        <taxon>Bacteria</taxon>
        <taxon>Pseudomonadati</taxon>
        <taxon>Pseudomonadota</taxon>
        <taxon>Alphaproteobacteria</taxon>
        <taxon>Rhodobacterales</taxon>
        <taxon>Roseobacteraceae</taxon>
        <taxon>Rubellimicrobium</taxon>
        <taxon>environmental samples</taxon>
    </lineage>
</organism>
<name>A0A6J4NHE2_9RHOB</name>
<evidence type="ECO:0000313" key="1">
    <source>
        <dbReference type="EMBL" id="CAA9388188.1"/>
    </source>
</evidence>
<protein>
    <submittedName>
        <fullName evidence="1">Uncharacterized protein</fullName>
    </submittedName>
</protein>
<dbReference type="EMBL" id="CADCUU010000045">
    <property type="protein sequence ID" value="CAA9388188.1"/>
    <property type="molecule type" value="Genomic_DNA"/>
</dbReference>
<accession>A0A6J4NHE2</accession>
<proteinExistence type="predicted"/>
<gene>
    <name evidence="1" type="ORF">AVDCRST_MAG15-293</name>
</gene>
<reference evidence="1" key="1">
    <citation type="submission" date="2020-02" db="EMBL/GenBank/DDBJ databases">
        <authorList>
            <person name="Meier V. D."/>
        </authorList>
    </citation>
    <scope>NUCLEOTIDE SEQUENCE</scope>
    <source>
        <strain evidence="1">AVDCRST_MAG15</strain>
    </source>
</reference>